<gene>
    <name evidence="7" type="ORF">QE399_001041</name>
</gene>
<dbReference type="InterPro" id="IPR024371">
    <property type="entry name" value="AcetylCoA_trans_1-like"/>
</dbReference>
<proteinExistence type="predicted"/>
<comment type="subcellular location">
    <subcellularLocation>
        <location evidence="1">Membrane</location>
        <topology evidence="1">Multi-pass membrane protein</topology>
    </subcellularLocation>
</comment>
<evidence type="ECO:0000256" key="1">
    <source>
        <dbReference type="ARBA" id="ARBA00004141"/>
    </source>
</evidence>
<feature type="transmembrane region" description="Helical" evidence="6">
    <location>
        <begin position="258"/>
        <end position="279"/>
    </location>
</feature>
<name>A0ABU1I804_9BURK</name>
<evidence type="ECO:0000256" key="4">
    <source>
        <dbReference type="ARBA" id="ARBA00022989"/>
    </source>
</evidence>
<feature type="transmembrane region" description="Helical" evidence="6">
    <location>
        <begin position="342"/>
        <end position="363"/>
    </location>
</feature>
<dbReference type="PANTHER" id="PTHR12778:SF10">
    <property type="entry name" value="MAJOR FACILITATOR SUPERFAMILY DOMAIN-CONTAINING PROTEIN 3"/>
    <property type="match status" value="1"/>
</dbReference>
<dbReference type="PANTHER" id="PTHR12778">
    <property type="entry name" value="SOLUTE CARRIER FAMILY 33 ACETYL-COA TRANSPORTER -RELATED"/>
    <property type="match status" value="1"/>
</dbReference>
<dbReference type="Proteomes" id="UP001267710">
    <property type="component" value="Unassembled WGS sequence"/>
</dbReference>
<organism evidence="7 8">
    <name type="scientific">Paracidovorax wautersii</name>
    <dbReference type="NCBI Taxonomy" id="1177982"/>
    <lineage>
        <taxon>Bacteria</taxon>
        <taxon>Pseudomonadati</taxon>
        <taxon>Pseudomonadota</taxon>
        <taxon>Betaproteobacteria</taxon>
        <taxon>Burkholderiales</taxon>
        <taxon>Comamonadaceae</taxon>
        <taxon>Paracidovorax</taxon>
    </lineage>
</organism>
<feature type="transmembrane region" description="Helical" evidence="6">
    <location>
        <begin position="134"/>
        <end position="153"/>
    </location>
</feature>
<feature type="transmembrane region" description="Helical" evidence="6">
    <location>
        <begin position="67"/>
        <end position="84"/>
    </location>
</feature>
<feature type="transmembrane region" description="Helical" evidence="6">
    <location>
        <begin position="35"/>
        <end position="55"/>
    </location>
</feature>
<feature type="transmembrane region" description="Helical" evidence="6">
    <location>
        <begin position="433"/>
        <end position="459"/>
    </location>
</feature>
<dbReference type="EMBL" id="JAVIZX010000001">
    <property type="protein sequence ID" value="MDR6213352.1"/>
    <property type="molecule type" value="Genomic_DNA"/>
</dbReference>
<dbReference type="NCBIfam" id="TIGR00901">
    <property type="entry name" value="2A0125"/>
    <property type="match status" value="1"/>
</dbReference>
<evidence type="ECO:0000256" key="5">
    <source>
        <dbReference type="ARBA" id="ARBA00023136"/>
    </source>
</evidence>
<comment type="caution">
    <text evidence="7">The sequence shown here is derived from an EMBL/GenBank/DDBJ whole genome shotgun (WGS) entry which is preliminary data.</text>
</comment>
<dbReference type="SUPFAM" id="SSF103473">
    <property type="entry name" value="MFS general substrate transporter"/>
    <property type="match status" value="1"/>
</dbReference>
<sequence length="528" mass="56164">MSTSPAPLPPSAPDAPRSRWRDAWRVYAEPASLRMLALGFSAGLPLLLVLGTLSFRLREAGIDRTTIGYLSWVGLAYGVKWLWAPLVDRLRIPLLTAWLGQRRSWLLAAQLAVMGSLAGMALTDPTRSLDTLVAFAVVVAFASATQDIALDAFRIESSDAQRQSALAATYQTGYRLAMIWAGAGVLWIAARTAASDAYEHAAWQAAYLVMAASMLVGVATVLLSREPIARDAAADRAARAQAAATFARDGLRFTWPQALLAAVLVALLAGMVRAALGNITAQETAVYLALGAVAAWGLRAGWGSARPLRVPVARKAAPLVAWLDAVIVEPFADFIARYRWQAALILALIAVYRISDVVMGIMANPFYVDMGYTKDEVAAVTKVFGVIMTLAGAFVGGVLSMRVGVMRVLMLGAVLSAVSNLLFAWLGMQGHDVTLLVLVVSADNLAGGIASAAFIAYLSSLTNVQYSATQYALFSSMMLLLPKWIAGFSGRFVDAYGYTEFFIGTALLGVPVLVLVALAARAARKTAG</sequence>
<feature type="transmembrane region" description="Helical" evidence="6">
    <location>
        <begin position="202"/>
        <end position="223"/>
    </location>
</feature>
<dbReference type="Pfam" id="PF13000">
    <property type="entry name" value="Acatn"/>
    <property type="match status" value="1"/>
</dbReference>
<feature type="transmembrane region" description="Helical" evidence="6">
    <location>
        <begin position="501"/>
        <end position="520"/>
    </location>
</feature>
<feature type="transmembrane region" description="Helical" evidence="6">
    <location>
        <begin position="173"/>
        <end position="190"/>
    </location>
</feature>
<reference evidence="7 8" key="1">
    <citation type="submission" date="2023-08" db="EMBL/GenBank/DDBJ databases">
        <title>Functional and genomic diversity of the sorghum phyllosphere microbiome.</title>
        <authorList>
            <person name="Shade A."/>
        </authorList>
    </citation>
    <scope>NUCLEOTIDE SEQUENCE [LARGE SCALE GENOMIC DNA]</scope>
    <source>
        <strain evidence="7 8">SORGH_AS_0335</strain>
    </source>
</reference>
<keyword evidence="2" id="KW-0813">Transport</keyword>
<evidence type="ECO:0000313" key="8">
    <source>
        <dbReference type="Proteomes" id="UP001267710"/>
    </source>
</evidence>
<feature type="transmembrane region" description="Helical" evidence="6">
    <location>
        <begin position="285"/>
        <end position="305"/>
    </location>
</feature>
<feature type="transmembrane region" description="Helical" evidence="6">
    <location>
        <begin position="408"/>
        <end position="427"/>
    </location>
</feature>
<feature type="transmembrane region" description="Helical" evidence="6">
    <location>
        <begin position="471"/>
        <end position="489"/>
    </location>
</feature>
<dbReference type="Gene3D" id="1.20.1250.20">
    <property type="entry name" value="MFS general substrate transporter like domains"/>
    <property type="match status" value="2"/>
</dbReference>
<evidence type="ECO:0000256" key="6">
    <source>
        <dbReference type="SAM" id="Phobius"/>
    </source>
</evidence>
<dbReference type="InterPro" id="IPR004752">
    <property type="entry name" value="AmpG_permease/AT-1"/>
</dbReference>
<protein>
    <submittedName>
        <fullName evidence="7">PAT family beta-lactamase induction signal transducer AmpG</fullName>
    </submittedName>
</protein>
<keyword evidence="8" id="KW-1185">Reference proteome</keyword>
<accession>A0ABU1I804</accession>
<evidence type="ECO:0000256" key="2">
    <source>
        <dbReference type="ARBA" id="ARBA00022448"/>
    </source>
</evidence>
<feature type="transmembrane region" description="Helical" evidence="6">
    <location>
        <begin position="383"/>
        <end position="401"/>
    </location>
</feature>
<evidence type="ECO:0000256" key="3">
    <source>
        <dbReference type="ARBA" id="ARBA00022692"/>
    </source>
</evidence>
<keyword evidence="5 6" id="KW-0472">Membrane</keyword>
<evidence type="ECO:0000313" key="7">
    <source>
        <dbReference type="EMBL" id="MDR6213352.1"/>
    </source>
</evidence>
<keyword evidence="4 6" id="KW-1133">Transmembrane helix</keyword>
<dbReference type="RefSeq" id="WP_309826804.1">
    <property type="nucleotide sequence ID" value="NZ_JAVIZX010000001.1"/>
</dbReference>
<dbReference type="InterPro" id="IPR036259">
    <property type="entry name" value="MFS_trans_sf"/>
</dbReference>
<keyword evidence="3 6" id="KW-0812">Transmembrane</keyword>